<accession>A0AAF0IJE1</accession>
<reference evidence="2" key="1">
    <citation type="submission" date="2023-03" db="EMBL/GenBank/DDBJ databases">
        <title>Emydomyces testavorans Genome Sequence.</title>
        <authorList>
            <person name="Hoyer L."/>
        </authorList>
    </citation>
    <scope>NUCLEOTIDE SEQUENCE</scope>
    <source>
        <strain evidence="2">16-2883</strain>
    </source>
</reference>
<evidence type="ECO:0008006" key="4">
    <source>
        <dbReference type="Google" id="ProtNLM"/>
    </source>
</evidence>
<dbReference type="InterPro" id="IPR014756">
    <property type="entry name" value="Ig_E-set"/>
</dbReference>
<feature type="compositionally biased region" description="Low complexity" evidence="1">
    <location>
        <begin position="170"/>
        <end position="185"/>
    </location>
</feature>
<sequence>MAALQLNFSLTTPPKVKTVHLLGSWDNYHGQLPLSKTSSGKSASWAGKFRFQQSMLKPGQRYWYYYILDGYHVYHDKTCESTVERTTKRTLNILDVPRNMSGQKSSAPPKGAGHEIPTGRALSPSRIQHPKPSKPYESQRFCEKAFVTQRTMDALNARFKAADLSDSDSDISTSPPSSFGSSISSRGVAPRAAVNGTESQPLENAFGSIAEASGAEVLLQTYHPIRTSTRAAPILTRTINKRELISVTRISESGAEWLIPLGCVLRNGSLAKDSRHIRSAPIF</sequence>
<evidence type="ECO:0000256" key="1">
    <source>
        <dbReference type="SAM" id="MobiDB-lite"/>
    </source>
</evidence>
<keyword evidence="3" id="KW-1185">Reference proteome</keyword>
<feature type="region of interest" description="Disordered" evidence="1">
    <location>
        <begin position="165"/>
        <end position="194"/>
    </location>
</feature>
<dbReference type="InterPro" id="IPR013783">
    <property type="entry name" value="Ig-like_fold"/>
</dbReference>
<evidence type="ECO:0000313" key="2">
    <source>
        <dbReference type="EMBL" id="WEW59830.1"/>
    </source>
</evidence>
<dbReference type="SUPFAM" id="SSF81296">
    <property type="entry name" value="E set domains"/>
    <property type="match status" value="1"/>
</dbReference>
<name>A0AAF0IJE1_9EURO</name>
<dbReference type="AlphaFoldDB" id="A0AAF0IJE1"/>
<evidence type="ECO:0000313" key="3">
    <source>
        <dbReference type="Proteomes" id="UP001219355"/>
    </source>
</evidence>
<dbReference type="Proteomes" id="UP001219355">
    <property type="component" value="Chromosome 3"/>
</dbReference>
<feature type="region of interest" description="Disordered" evidence="1">
    <location>
        <begin position="97"/>
        <end position="139"/>
    </location>
</feature>
<dbReference type="PANTHER" id="PTHR40625:SF2">
    <property type="entry name" value="GTP-BINDING PROTEIN ESDC"/>
    <property type="match status" value="1"/>
</dbReference>
<dbReference type="Gene3D" id="2.60.40.10">
    <property type="entry name" value="Immunoglobulins"/>
    <property type="match status" value="1"/>
</dbReference>
<dbReference type="EMBL" id="CP120629">
    <property type="protein sequence ID" value="WEW59830.1"/>
    <property type="molecule type" value="Genomic_DNA"/>
</dbReference>
<protein>
    <recommendedName>
        <fullName evidence="4">ESDC</fullName>
    </recommendedName>
</protein>
<organism evidence="2 3">
    <name type="scientific">Emydomyces testavorans</name>
    <dbReference type="NCBI Taxonomy" id="2070801"/>
    <lineage>
        <taxon>Eukaryota</taxon>
        <taxon>Fungi</taxon>
        <taxon>Dikarya</taxon>
        <taxon>Ascomycota</taxon>
        <taxon>Pezizomycotina</taxon>
        <taxon>Eurotiomycetes</taxon>
        <taxon>Eurotiomycetidae</taxon>
        <taxon>Onygenales</taxon>
        <taxon>Nannizziopsiaceae</taxon>
        <taxon>Emydomyces</taxon>
    </lineage>
</organism>
<dbReference type="PANTHER" id="PTHR40625">
    <property type="entry name" value="GTP-BINDING PROTEIN ESDC-RELATED"/>
    <property type="match status" value="1"/>
</dbReference>
<proteinExistence type="predicted"/>
<gene>
    <name evidence="2" type="ORF">PRK78_005311</name>
</gene>